<evidence type="ECO:0000313" key="2">
    <source>
        <dbReference type="Proteomes" id="UP000269945"/>
    </source>
</evidence>
<accession>A0A9X9PXU6</accession>
<keyword evidence="2" id="KW-1185">Reference proteome</keyword>
<proteinExistence type="predicted"/>
<comment type="caution">
    <text evidence="1">The sequence shown here is derived from an EMBL/GenBank/DDBJ whole genome shotgun (WGS) entry which is preliminary data.</text>
</comment>
<sequence length="73" mass="8422">CGSSKTPWRGESEARTRPRLLVNQKRRIPQVKYTFAACIRCIFLPLLTWTSPGDSWRGTAGLQMWTQRAELEI</sequence>
<organism evidence="1 2">
    <name type="scientific">Gulo gulo</name>
    <name type="common">Wolverine</name>
    <name type="synonym">Gluton</name>
    <dbReference type="NCBI Taxonomy" id="48420"/>
    <lineage>
        <taxon>Eukaryota</taxon>
        <taxon>Metazoa</taxon>
        <taxon>Chordata</taxon>
        <taxon>Craniata</taxon>
        <taxon>Vertebrata</taxon>
        <taxon>Euteleostomi</taxon>
        <taxon>Mammalia</taxon>
        <taxon>Eutheria</taxon>
        <taxon>Laurasiatheria</taxon>
        <taxon>Carnivora</taxon>
        <taxon>Caniformia</taxon>
        <taxon>Musteloidea</taxon>
        <taxon>Mustelidae</taxon>
        <taxon>Guloninae</taxon>
        <taxon>Gulo</taxon>
    </lineage>
</organism>
<reference evidence="1 2" key="1">
    <citation type="submission" date="2018-10" db="EMBL/GenBank/DDBJ databases">
        <authorList>
            <person name="Ekblom R."/>
            <person name="Jareborg N."/>
        </authorList>
    </citation>
    <scope>NUCLEOTIDE SEQUENCE [LARGE SCALE GENOMIC DNA]</scope>
    <source>
        <tissue evidence="1">Muscle</tissue>
    </source>
</reference>
<dbReference type="EMBL" id="CYRY02007891">
    <property type="protein sequence ID" value="VCW76777.1"/>
    <property type="molecule type" value="Genomic_DNA"/>
</dbReference>
<evidence type="ECO:0000313" key="1">
    <source>
        <dbReference type="EMBL" id="VCW76777.1"/>
    </source>
</evidence>
<protein>
    <submittedName>
        <fullName evidence="1">Uncharacterized protein</fullName>
    </submittedName>
</protein>
<name>A0A9X9PXU6_GULGU</name>
<dbReference type="Proteomes" id="UP000269945">
    <property type="component" value="Unassembled WGS sequence"/>
</dbReference>
<gene>
    <name evidence="1" type="ORF">BN2614_LOCUS1</name>
</gene>
<feature type="non-terminal residue" evidence="1">
    <location>
        <position position="73"/>
    </location>
</feature>
<dbReference type="AlphaFoldDB" id="A0A9X9PXU6"/>
<feature type="non-terminal residue" evidence="1">
    <location>
        <position position="1"/>
    </location>
</feature>